<dbReference type="InterPro" id="IPR036388">
    <property type="entry name" value="WH-like_DNA-bd_sf"/>
</dbReference>
<dbReference type="InterPro" id="IPR000847">
    <property type="entry name" value="LysR_HTH_N"/>
</dbReference>
<reference evidence="7" key="1">
    <citation type="submission" date="2017-07" db="EMBL/GenBank/DDBJ databases">
        <title>Comparative genome mining reveals phylogenetic distribution patterns of secondary metabolites in Amycolatopsis.</title>
        <authorList>
            <person name="Adamek M."/>
            <person name="Alanjary M."/>
            <person name="Sales-Ortells H."/>
            <person name="Goodfellow M."/>
            <person name="Bull A.T."/>
            <person name="Kalinowski J."/>
            <person name="Ziemert N."/>
        </authorList>
    </citation>
    <scope>NUCLEOTIDE SEQUENCE [LARGE SCALE GENOMIC DNA]</scope>
    <source>
        <strain evidence="7">H5</strain>
    </source>
</reference>
<dbReference type="GO" id="GO:0003700">
    <property type="term" value="F:DNA-binding transcription factor activity"/>
    <property type="evidence" value="ECO:0007669"/>
    <property type="project" value="InterPro"/>
</dbReference>
<evidence type="ECO:0000259" key="5">
    <source>
        <dbReference type="PROSITE" id="PS50931"/>
    </source>
</evidence>
<dbReference type="Pfam" id="PF00126">
    <property type="entry name" value="HTH_1"/>
    <property type="match status" value="1"/>
</dbReference>
<dbReference type="AlphaFoldDB" id="A0A229TBV0"/>
<keyword evidence="3" id="KW-0238">DNA-binding</keyword>
<dbReference type="InterPro" id="IPR036390">
    <property type="entry name" value="WH_DNA-bd_sf"/>
</dbReference>
<accession>A0A229TBV0</accession>
<keyword evidence="4" id="KW-0804">Transcription</keyword>
<keyword evidence="2" id="KW-0805">Transcription regulation</keyword>
<dbReference type="PROSITE" id="PS50931">
    <property type="entry name" value="HTH_LYSR"/>
    <property type="match status" value="1"/>
</dbReference>
<proteinExistence type="inferred from homology"/>
<dbReference type="InterPro" id="IPR005119">
    <property type="entry name" value="LysR_subst-bd"/>
</dbReference>
<feature type="domain" description="HTH lysR-type" evidence="5">
    <location>
        <begin position="1"/>
        <end position="58"/>
    </location>
</feature>
<dbReference type="Proteomes" id="UP000215199">
    <property type="component" value="Unassembled WGS sequence"/>
</dbReference>
<dbReference type="SUPFAM" id="SSF46785">
    <property type="entry name" value="Winged helix' DNA-binding domain"/>
    <property type="match status" value="1"/>
</dbReference>
<dbReference type="Gene3D" id="3.40.190.290">
    <property type="match status" value="1"/>
</dbReference>
<dbReference type="Pfam" id="PF03466">
    <property type="entry name" value="LysR_substrate"/>
    <property type="match status" value="1"/>
</dbReference>
<dbReference type="PRINTS" id="PR00039">
    <property type="entry name" value="HTHLYSR"/>
</dbReference>
<dbReference type="PANTHER" id="PTHR30346:SF0">
    <property type="entry name" value="HCA OPERON TRANSCRIPTIONAL ACTIVATOR HCAR"/>
    <property type="match status" value="1"/>
</dbReference>
<evidence type="ECO:0000256" key="4">
    <source>
        <dbReference type="ARBA" id="ARBA00023163"/>
    </source>
</evidence>
<dbReference type="RefSeq" id="WP_093947895.1">
    <property type="nucleotide sequence ID" value="NZ_NMUL01000011.1"/>
</dbReference>
<evidence type="ECO:0000256" key="2">
    <source>
        <dbReference type="ARBA" id="ARBA00023015"/>
    </source>
</evidence>
<evidence type="ECO:0000313" key="7">
    <source>
        <dbReference type="Proteomes" id="UP000215199"/>
    </source>
</evidence>
<dbReference type="CDD" id="cd05466">
    <property type="entry name" value="PBP2_LTTR_substrate"/>
    <property type="match status" value="1"/>
</dbReference>
<comment type="similarity">
    <text evidence="1">Belongs to the LysR transcriptional regulatory family.</text>
</comment>
<dbReference type="OrthoDB" id="4140098at2"/>
<organism evidence="6 7">
    <name type="scientific">Amycolatopsis vastitatis</name>
    <dbReference type="NCBI Taxonomy" id="1905142"/>
    <lineage>
        <taxon>Bacteria</taxon>
        <taxon>Bacillati</taxon>
        <taxon>Actinomycetota</taxon>
        <taxon>Actinomycetes</taxon>
        <taxon>Pseudonocardiales</taxon>
        <taxon>Pseudonocardiaceae</taxon>
        <taxon>Amycolatopsis</taxon>
    </lineage>
</organism>
<keyword evidence="7" id="KW-1185">Reference proteome</keyword>
<protein>
    <recommendedName>
        <fullName evidence="5">HTH lysR-type domain-containing protein</fullName>
    </recommendedName>
</protein>
<evidence type="ECO:0000256" key="3">
    <source>
        <dbReference type="ARBA" id="ARBA00023125"/>
    </source>
</evidence>
<gene>
    <name evidence="6" type="ORF">CF165_13750</name>
</gene>
<dbReference type="GO" id="GO:0032993">
    <property type="term" value="C:protein-DNA complex"/>
    <property type="evidence" value="ECO:0007669"/>
    <property type="project" value="TreeGrafter"/>
</dbReference>
<sequence>MELRHLRYFLAVAEESSFTRAARRLHVSQPALSQQIRAAEKLIGTPLFHRDMPGVRLTAAGEALLEPAGDALAVVADGVRAARAAARADGRAVLRVGLPWAEVMGELTQPILATYAKAYPDTQLLFSSLDPAGLYNGLRDNTIDIALARLPLDPEFCAWTPLFEDRRVAAVGTGNPFFDAEYVEIEDIVDMPIPDVVFKSPAPELYSYWTLEAERGARARISGNPVSSTIEVSYALVHEPDLVIIGPETIRRFPALPQSFLRFAVIADARPNRAVVARRRTDDRPAVLRFCEVAAAVARHLGPVLLPRGTTLCVPSGDSSAEVLPASDRLKFTT</sequence>
<dbReference type="Gene3D" id="1.10.10.10">
    <property type="entry name" value="Winged helix-like DNA-binding domain superfamily/Winged helix DNA-binding domain"/>
    <property type="match status" value="1"/>
</dbReference>
<dbReference type="EMBL" id="NMUL01000011">
    <property type="protein sequence ID" value="OXM68209.1"/>
    <property type="molecule type" value="Genomic_DNA"/>
</dbReference>
<dbReference type="PANTHER" id="PTHR30346">
    <property type="entry name" value="TRANSCRIPTIONAL DUAL REGULATOR HCAR-RELATED"/>
    <property type="match status" value="1"/>
</dbReference>
<dbReference type="FunFam" id="1.10.10.10:FF:000001">
    <property type="entry name" value="LysR family transcriptional regulator"/>
    <property type="match status" value="1"/>
</dbReference>
<comment type="caution">
    <text evidence="6">The sequence shown here is derived from an EMBL/GenBank/DDBJ whole genome shotgun (WGS) entry which is preliminary data.</text>
</comment>
<name>A0A229TBV0_9PSEU</name>
<dbReference type="GO" id="GO:0003677">
    <property type="term" value="F:DNA binding"/>
    <property type="evidence" value="ECO:0007669"/>
    <property type="project" value="UniProtKB-KW"/>
</dbReference>
<evidence type="ECO:0000256" key="1">
    <source>
        <dbReference type="ARBA" id="ARBA00009437"/>
    </source>
</evidence>
<dbReference type="SUPFAM" id="SSF53850">
    <property type="entry name" value="Periplasmic binding protein-like II"/>
    <property type="match status" value="1"/>
</dbReference>
<evidence type="ECO:0000313" key="6">
    <source>
        <dbReference type="EMBL" id="OXM68209.1"/>
    </source>
</evidence>